<comment type="caution">
    <text evidence="1">The sequence shown here is derived from an EMBL/GenBank/DDBJ whole genome shotgun (WGS) entry which is preliminary data.</text>
</comment>
<dbReference type="OrthoDB" id="9815195at2"/>
<organism evidence="1 2">
    <name type="scientific">Pedobacter cryophilus</name>
    <dbReference type="NCBI Taxonomy" id="2571271"/>
    <lineage>
        <taxon>Bacteria</taxon>
        <taxon>Pseudomonadati</taxon>
        <taxon>Bacteroidota</taxon>
        <taxon>Sphingobacteriia</taxon>
        <taxon>Sphingobacteriales</taxon>
        <taxon>Sphingobacteriaceae</taxon>
        <taxon>Pedobacter</taxon>
    </lineage>
</organism>
<dbReference type="AlphaFoldDB" id="A0A4U1C1D2"/>
<dbReference type="PANTHER" id="PTHR38477">
    <property type="entry name" value="HYPOTHETICAL EXPORTED PROTEIN"/>
    <property type="match status" value="1"/>
</dbReference>
<dbReference type="RefSeq" id="WP_136825588.1">
    <property type="nucleotide sequence ID" value="NZ_SWBP01000002.1"/>
</dbReference>
<reference evidence="1 2" key="1">
    <citation type="submission" date="2019-04" db="EMBL/GenBank/DDBJ databases">
        <title>Pedobacter sp. AR-3-17 sp. nov., isolated from Arctic soil.</title>
        <authorList>
            <person name="Dahal R.H."/>
            <person name="Kim D.-U."/>
        </authorList>
    </citation>
    <scope>NUCLEOTIDE SEQUENCE [LARGE SCALE GENOMIC DNA]</scope>
    <source>
        <strain evidence="1 2">AR-3-17</strain>
    </source>
</reference>
<evidence type="ECO:0000313" key="2">
    <source>
        <dbReference type="Proteomes" id="UP000308181"/>
    </source>
</evidence>
<dbReference type="Pfam" id="PF13645">
    <property type="entry name" value="YkuD_2"/>
    <property type="match status" value="1"/>
</dbReference>
<dbReference type="PANTHER" id="PTHR38477:SF1">
    <property type="entry name" value="MUREIN L,D-TRANSPEPTIDASE CATALYTIC DOMAIN FAMILY PROTEIN"/>
    <property type="match status" value="1"/>
</dbReference>
<gene>
    <name evidence="1" type="ORF">FA046_06560</name>
</gene>
<dbReference type="InterPro" id="IPR032676">
    <property type="entry name" value="YkuD_2"/>
</dbReference>
<accession>A0A4U1C1D2</accession>
<keyword evidence="2" id="KW-1185">Reference proteome</keyword>
<dbReference type="EMBL" id="SWBP01000002">
    <property type="protein sequence ID" value="TKB98774.1"/>
    <property type="molecule type" value="Genomic_DNA"/>
</dbReference>
<evidence type="ECO:0000313" key="1">
    <source>
        <dbReference type="EMBL" id="TKB98774.1"/>
    </source>
</evidence>
<sequence>MGLRKKRVKVYSVFGVLVAVVTLTLPNISWKTDRKKEITPVTTIEISAPSKIDYEKAPETNTKAILFINYLNKVYEDASLKEANLALPVFEKAIIGFYNLNNNHKLNQDKQIITVIDFTRPSSEKRMWIIDLEKNKLLLNTYVAHGQGSGGDLANSFSNIEESHQSSLGFYVTSETYIGKHGLSLRLDGHDKGINDKARNRAIVVHGASYVSENFIKSTGRLGRSFGCPAVPVELNDKVIRLIKDKTCMFINGNTKSYQSKFLNQEMAYTNFSNIPRS</sequence>
<name>A0A4U1C1D2_9SPHI</name>
<dbReference type="Proteomes" id="UP000308181">
    <property type="component" value="Unassembled WGS sequence"/>
</dbReference>
<proteinExistence type="predicted"/>
<protein>
    <submittedName>
        <fullName evidence="1">Murein L,D-transpeptidase catalytic domain family protein</fullName>
    </submittedName>
</protein>